<evidence type="ECO:0000256" key="2">
    <source>
        <dbReference type="ARBA" id="ARBA00005447"/>
    </source>
</evidence>
<reference evidence="5" key="1">
    <citation type="submission" date="2013-05" db="EMBL/GenBank/DDBJ databases">
        <authorList>
            <person name="Yim A.K.Y."/>
            <person name="Chan T.F."/>
            <person name="Ji K.M."/>
            <person name="Liu X.Y."/>
            <person name="Zhou J.W."/>
            <person name="Li R.Q."/>
            <person name="Yang K.Y."/>
            <person name="Li J."/>
            <person name="Li M."/>
            <person name="Law P.T.W."/>
            <person name="Wu Y.L."/>
            <person name="Cai Z.L."/>
            <person name="Qin H."/>
            <person name="Bao Y."/>
            <person name="Leung R.K.K."/>
            <person name="Ng P.K.S."/>
            <person name="Zou J."/>
            <person name="Zhong X.J."/>
            <person name="Ran P.X."/>
            <person name="Zhong N.S."/>
            <person name="Liu Z.G."/>
            <person name="Tsui S.K.W."/>
        </authorList>
    </citation>
    <scope>NUCLEOTIDE SEQUENCE</scope>
    <source>
        <strain evidence="5">Derf</strain>
        <tissue evidence="5">Whole organism</tissue>
    </source>
</reference>
<dbReference type="PANTHER" id="PTHR35981:SF2">
    <property type="entry name" value="ION TRANSPORT PEPTIDE, ISOFORM C"/>
    <property type="match status" value="1"/>
</dbReference>
<evidence type="ECO:0000313" key="5">
    <source>
        <dbReference type="EMBL" id="KAH9527692.1"/>
    </source>
</evidence>
<name>A0A922I947_DERFA</name>
<feature type="chain" id="PRO_5038276985" evidence="4">
    <location>
        <begin position="25"/>
        <end position="135"/>
    </location>
</feature>
<proteinExistence type="inferred from homology"/>
<feature type="disulfide bond" evidence="3">
    <location>
        <begin position="84"/>
        <end position="100"/>
    </location>
</feature>
<dbReference type="PANTHER" id="PTHR35981">
    <property type="entry name" value="ION TRANSPORT PEPTIDE, ISOFORM C"/>
    <property type="match status" value="1"/>
</dbReference>
<sequence>MIKTTMFINLIVVLQAICFVLTQSSIIPLNDDPNSSRGGGVGNNNNNIVTMDMNQSRPKKSSFSSIGCLGTYDRAKFARLDRVCDECYQLYRDQELHRSCREFCFKNEVFPACVDALMLSHEEKELSDIVNEMLG</sequence>
<comment type="function">
    <text evidence="1">May increase the toxicity of alpha-latrotoxin and/or other venom components. Is non-toxic to mice and to the cockroach Periplaneta americana.</text>
</comment>
<dbReference type="InterPro" id="IPR035957">
    <property type="entry name" value="Crust_neurohorm_sf"/>
</dbReference>
<feature type="disulfide bond" evidence="3">
    <location>
        <begin position="87"/>
        <end position="113"/>
    </location>
</feature>
<dbReference type="Pfam" id="PF01147">
    <property type="entry name" value="Crust_neurohorm"/>
    <property type="match status" value="1"/>
</dbReference>
<dbReference type="InterPro" id="IPR031098">
    <property type="entry name" value="Crust_neurohorm"/>
</dbReference>
<dbReference type="Proteomes" id="UP000790347">
    <property type="component" value="Unassembled WGS sequence"/>
</dbReference>
<dbReference type="PRINTS" id="PR00550">
    <property type="entry name" value="HYPRGLYCEMIC"/>
</dbReference>
<keyword evidence="7" id="KW-1185">Reference proteome</keyword>
<dbReference type="GO" id="GO:0005576">
    <property type="term" value="C:extracellular region"/>
    <property type="evidence" value="ECO:0007669"/>
    <property type="project" value="InterPro"/>
</dbReference>
<feature type="disulfide bond" evidence="3">
    <location>
        <begin position="68"/>
        <end position="104"/>
    </location>
</feature>
<organism evidence="5 7">
    <name type="scientific">Dermatophagoides farinae</name>
    <name type="common">American house dust mite</name>
    <dbReference type="NCBI Taxonomy" id="6954"/>
    <lineage>
        <taxon>Eukaryota</taxon>
        <taxon>Metazoa</taxon>
        <taxon>Ecdysozoa</taxon>
        <taxon>Arthropoda</taxon>
        <taxon>Chelicerata</taxon>
        <taxon>Arachnida</taxon>
        <taxon>Acari</taxon>
        <taxon>Acariformes</taxon>
        <taxon>Sarcoptiformes</taxon>
        <taxon>Astigmata</taxon>
        <taxon>Psoroptidia</taxon>
        <taxon>Analgoidea</taxon>
        <taxon>Pyroglyphidae</taxon>
        <taxon>Dermatophagoidinae</taxon>
        <taxon>Dermatophagoides</taxon>
    </lineage>
</organism>
<comment type="caution">
    <text evidence="5">The sequence shown here is derived from an EMBL/GenBank/DDBJ whole genome shotgun (WGS) entry which is preliminary data.</text>
</comment>
<dbReference type="Gene3D" id="1.10.2010.10">
    <property type="entry name" value="Crustacean CHH/MIH/GIH neurohormone"/>
    <property type="match status" value="1"/>
</dbReference>
<evidence type="ECO:0000313" key="7">
    <source>
        <dbReference type="Proteomes" id="UP000790347"/>
    </source>
</evidence>
<evidence type="ECO:0000313" key="6">
    <source>
        <dbReference type="EMBL" id="KAH9527734.1"/>
    </source>
</evidence>
<evidence type="ECO:0000256" key="3">
    <source>
        <dbReference type="PIRSR" id="PIRSR631098-51"/>
    </source>
</evidence>
<gene>
    <name evidence="5" type="ORF">DERF_001699</name>
    <name evidence="6" type="ORF">DERF_001740</name>
</gene>
<dbReference type="SUPFAM" id="SSF81778">
    <property type="entry name" value="Crustacean CHH/MIH/GIH neurohormone"/>
    <property type="match status" value="1"/>
</dbReference>
<comment type="similarity">
    <text evidence="2">Belongs to the arthropod CHH/MIH/GIH/VIH hormone family.</text>
</comment>
<keyword evidence="4" id="KW-0732">Signal</keyword>
<keyword evidence="3" id="KW-1015">Disulfide bond</keyword>
<feature type="signal peptide" evidence="4">
    <location>
        <begin position="1"/>
        <end position="24"/>
    </location>
</feature>
<accession>A0A922I947</accession>
<dbReference type="AlphaFoldDB" id="A0A922I947"/>
<protein>
    <submittedName>
        <fullName evidence="5">Uncharacterized protein</fullName>
    </submittedName>
</protein>
<dbReference type="GO" id="GO:0007623">
    <property type="term" value="P:circadian rhythm"/>
    <property type="evidence" value="ECO:0007669"/>
    <property type="project" value="TreeGrafter"/>
</dbReference>
<dbReference type="EMBL" id="ASGP02000001">
    <property type="protein sequence ID" value="KAH9527692.1"/>
    <property type="molecule type" value="Genomic_DNA"/>
</dbReference>
<dbReference type="EMBL" id="ASGP02000001">
    <property type="protein sequence ID" value="KAH9527734.1"/>
    <property type="molecule type" value="Genomic_DNA"/>
</dbReference>
<evidence type="ECO:0000256" key="1">
    <source>
        <dbReference type="ARBA" id="ARBA00003845"/>
    </source>
</evidence>
<dbReference type="GO" id="GO:0005184">
    <property type="term" value="F:neuropeptide hormone activity"/>
    <property type="evidence" value="ECO:0007669"/>
    <property type="project" value="InterPro"/>
</dbReference>
<reference evidence="5" key="2">
    <citation type="journal article" date="2022" name="Res Sq">
        <title>Comparative Genomics Reveals Insights into the Divergent Evolution of Astigmatic Mites and Household Pest Adaptations.</title>
        <authorList>
            <person name="Xiong Q."/>
            <person name="Wan A.T.-Y."/>
            <person name="Liu X.-Y."/>
            <person name="Fung C.S.-H."/>
            <person name="Xiao X."/>
            <person name="Malainual N."/>
            <person name="Hou J."/>
            <person name="Wang L."/>
            <person name="Wang M."/>
            <person name="Yang K."/>
            <person name="Cui Y."/>
            <person name="Leung E."/>
            <person name="Nong W."/>
            <person name="Shin S.-K."/>
            <person name="Au S."/>
            <person name="Jeong K.Y."/>
            <person name="Chew F.T."/>
            <person name="Hui J."/>
            <person name="Leung T.F."/>
            <person name="Tungtrongchitr A."/>
            <person name="Zhong N."/>
            <person name="Liu Z."/>
            <person name="Tsui S."/>
        </authorList>
    </citation>
    <scope>NUCLEOTIDE SEQUENCE</scope>
    <source>
        <strain evidence="5">Derf</strain>
        <tissue evidence="5">Whole organism</tissue>
    </source>
</reference>
<evidence type="ECO:0000256" key="4">
    <source>
        <dbReference type="SAM" id="SignalP"/>
    </source>
</evidence>
<dbReference type="InterPro" id="IPR001166">
    <property type="entry name" value="Hyperglycemic"/>
</dbReference>